<dbReference type="GO" id="GO:0032511">
    <property type="term" value="P:late endosome to vacuole transport via multivesicular body sorting pathway"/>
    <property type="evidence" value="ECO:0007669"/>
    <property type="project" value="EnsemblFungi"/>
</dbReference>
<evidence type="ECO:0000313" key="4">
    <source>
        <dbReference type="Proteomes" id="UP000019384"/>
    </source>
</evidence>
<accession>W6MJW8</accession>
<protein>
    <recommendedName>
        <fullName evidence="5">DUF292 domain protein</fullName>
    </recommendedName>
</protein>
<evidence type="ECO:0000256" key="2">
    <source>
        <dbReference type="SAM" id="MobiDB-lite"/>
    </source>
</evidence>
<feature type="region of interest" description="Disordered" evidence="2">
    <location>
        <begin position="215"/>
        <end position="240"/>
    </location>
</feature>
<dbReference type="InterPro" id="IPR042277">
    <property type="entry name" value="IST1-like"/>
</dbReference>
<reference evidence="3" key="1">
    <citation type="submission" date="2013-12" db="EMBL/GenBank/DDBJ databases">
        <authorList>
            <person name="Genoscope - CEA"/>
        </authorList>
    </citation>
    <scope>NUCLEOTIDE SEQUENCE</scope>
    <source>
        <strain evidence="3">CBS 1993</strain>
    </source>
</reference>
<dbReference type="PANTHER" id="PTHR12161:SF5">
    <property type="entry name" value="IST1 HOMOLOG"/>
    <property type="match status" value="1"/>
</dbReference>
<evidence type="ECO:0000313" key="3">
    <source>
        <dbReference type="EMBL" id="CDK26834.1"/>
    </source>
</evidence>
<comment type="similarity">
    <text evidence="1">Belongs to the IST1 family.</text>
</comment>
<dbReference type="Pfam" id="PF03398">
    <property type="entry name" value="Ist1"/>
    <property type="match status" value="1"/>
</dbReference>
<keyword evidence="4" id="KW-1185">Reference proteome</keyword>
<dbReference type="RefSeq" id="XP_022458831.1">
    <property type="nucleotide sequence ID" value="XM_022603091.1"/>
</dbReference>
<dbReference type="STRING" id="1382522.W6MJW8"/>
<reference evidence="3" key="2">
    <citation type="submission" date="2014-02" db="EMBL/GenBank/DDBJ databases">
        <title>Complete DNA sequence of /Kuraishia capsulata/ illustrates novel genomic features among budding yeasts (/Saccharomycotina/).</title>
        <authorList>
            <person name="Morales L."/>
            <person name="Noel B."/>
            <person name="Porcel B."/>
            <person name="Marcet-Houben M."/>
            <person name="Hullo M-F."/>
            <person name="Sacerdot C."/>
            <person name="Tekaia F."/>
            <person name="Leh-Louis V."/>
            <person name="Despons L."/>
            <person name="Khanna V."/>
            <person name="Aury J-M."/>
            <person name="Barbe V."/>
            <person name="Couloux A."/>
            <person name="Labadie K."/>
            <person name="Pelletier E."/>
            <person name="Souciet J-L."/>
            <person name="Boekhout T."/>
            <person name="Gabaldon T."/>
            <person name="Wincker P."/>
            <person name="Dujon B."/>
        </authorList>
    </citation>
    <scope>NUCLEOTIDE SEQUENCE</scope>
    <source>
        <strain evidence="3">CBS 1993</strain>
    </source>
</reference>
<dbReference type="EMBL" id="HG793127">
    <property type="protein sequence ID" value="CDK26834.1"/>
    <property type="molecule type" value="Genomic_DNA"/>
</dbReference>
<dbReference type="GeneID" id="34520219"/>
<dbReference type="FunFam" id="1.20.1260.60:FF:000002">
    <property type="entry name" value="Vacuolar protein sorting-associated protein IST1"/>
    <property type="match status" value="1"/>
</dbReference>
<evidence type="ECO:0008006" key="5">
    <source>
        <dbReference type="Google" id="ProtNLM"/>
    </source>
</evidence>
<feature type="region of interest" description="Disordered" evidence="2">
    <location>
        <begin position="247"/>
        <end position="266"/>
    </location>
</feature>
<proteinExistence type="inferred from homology"/>
<evidence type="ECO:0000256" key="1">
    <source>
        <dbReference type="ARBA" id="ARBA00005536"/>
    </source>
</evidence>
<dbReference type="Proteomes" id="UP000019384">
    <property type="component" value="Unassembled WGS sequence"/>
</dbReference>
<dbReference type="HOGENOM" id="CLU_037652_2_1_1"/>
<dbReference type="PANTHER" id="PTHR12161">
    <property type="entry name" value="IST1 FAMILY MEMBER"/>
    <property type="match status" value="1"/>
</dbReference>
<dbReference type="GO" id="GO:0005768">
    <property type="term" value="C:endosome"/>
    <property type="evidence" value="ECO:0007669"/>
    <property type="project" value="EnsemblFungi"/>
</dbReference>
<name>W6MJW8_9ASCO</name>
<dbReference type="AlphaFoldDB" id="W6MJW8"/>
<gene>
    <name evidence="3" type="ORF">KUCA_T00002808001</name>
</gene>
<dbReference type="Gene3D" id="1.20.1260.60">
    <property type="entry name" value="Vacuolar protein sorting-associated protein Ist1"/>
    <property type="match status" value="1"/>
</dbReference>
<dbReference type="OrthoDB" id="29853at2759"/>
<dbReference type="GO" id="GO:0042030">
    <property type="term" value="F:ATPase inhibitor activity"/>
    <property type="evidence" value="ECO:0007669"/>
    <property type="project" value="EnsemblFungi"/>
</dbReference>
<dbReference type="InterPro" id="IPR005061">
    <property type="entry name" value="Ist1"/>
</dbReference>
<sequence>MAISRLRLAQTKKTAITKQQRRQMAELLQQGKEESAKIRVENIIRDDMLIELLEYLELYCELLLARIGLLSSSPLAANSAPGELHVQVCPPGLEEAVKSIIFAAQYTEIKELMSVKDLLAHKFGKEFYLRALNDEETSTEARVPHKILSRCSVEPPSPELVRLYLSEIAKVYNVPFSELEVESDEEDYDGEGGTGIAVLDPPSFIEDDIEPKEAEKTEPISVLPPGMSTDNPQPSVSIPKGIAVTRKKRASDVGLNPQAAPAGGYAKKKVDDDLDALRKRFEALKKN</sequence>
<organism evidence="3 4">
    <name type="scientific">Kuraishia capsulata CBS 1993</name>
    <dbReference type="NCBI Taxonomy" id="1382522"/>
    <lineage>
        <taxon>Eukaryota</taxon>
        <taxon>Fungi</taxon>
        <taxon>Dikarya</taxon>
        <taxon>Ascomycota</taxon>
        <taxon>Saccharomycotina</taxon>
        <taxon>Pichiomycetes</taxon>
        <taxon>Pichiales</taxon>
        <taxon>Pichiaceae</taxon>
        <taxon>Kuraishia</taxon>
    </lineage>
</organism>
<dbReference type="GO" id="GO:0099638">
    <property type="term" value="P:endosome to plasma membrane protein transport"/>
    <property type="evidence" value="ECO:0007669"/>
    <property type="project" value="EnsemblFungi"/>
</dbReference>